<proteinExistence type="inferred from homology"/>
<dbReference type="FunFam" id="1.10.418.10:FF:000001">
    <property type="entry name" value="Actinin alpha 1"/>
    <property type="match status" value="1"/>
</dbReference>
<evidence type="ECO:0000256" key="3">
    <source>
        <dbReference type="ARBA" id="ARBA00022837"/>
    </source>
</evidence>
<feature type="domain" description="Calponin-homology (CH)" evidence="6">
    <location>
        <begin position="123"/>
        <end position="234"/>
    </location>
</feature>
<evidence type="ECO:0000259" key="6">
    <source>
        <dbReference type="PROSITE" id="PS50021"/>
    </source>
</evidence>
<evidence type="ECO:0000256" key="5">
    <source>
        <dbReference type="SAM" id="MobiDB-lite"/>
    </source>
</evidence>
<dbReference type="InterPro" id="IPR002048">
    <property type="entry name" value="EF_hand_dom"/>
</dbReference>
<dbReference type="Pfam" id="PF00307">
    <property type="entry name" value="CH"/>
    <property type="match status" value="2"/>
</dbReference>
<dbReference type="SUPFAM" id="SSF47576">
    <property type="entry name" value="Calponin-homology domain, CH-domain"/>
    <property type="match status" value="1"/>
</dbReference>
<dbReference type="EMBL" id="FQNC01000015">
    <property type="protein sequence ID" value="SGY17390.1"/>
    <property type="molecule type" value="Genomic_DNA"/>
</dbReference>
<dbReference type="InterPro" id="IPR036872">
    <property type="entry name" value="CH_dom_sf"/>
</dbReference>
<feature type="domain" description="EF-hand" evidence="7">
    <location>
        <begin position="607"/>
        <end position="642"/>
    </location>
</feature>
<dbReference type="PROSITE" id="PS00020">
    <property type="entry name" value="ACTININ_2"/>
    <property type="match status" value="1"/>
</dbReference>
<feature type="region of interest" description="Disordered" evidence="5">
    <location>
        <begin position="1"/>
        <end position="83"/>
    </location>
</feature>
<dbReference type="PROSITE" id="PS50021">
    <property type="entry name" value="CH"/>
    <property type="match status" value="2"/>
</dbReference>
<evidence type="ECO:0000256" key="2">
    <source>
        <dbReference type="ARBA" id="ARBA00022737"/>
    </source>
</evidence>
<dbReference type="Pfam" id="PF08726">
    <property type="entry name" value="EFhand_Ca_insen"/>
    <property type="match status" value="1"/>
</dbReference>
<dbReference type="InterPro" id="IPR001589">
    <property type="entry name" value="Actinin_actin-bd_CS"/>
</dbReference>
<dbReference type="Gene3D" id="1.20.58.60">
    <property type="match status" value="1"/>
</dbReference>
<dbReference type="Gene3D" id="1.10.238.10">
    <property type="entry name" value="EF-hand"/>
    <property type="match status" value="2"/>
</dbReference>
<dbReference type="SUPFAM" id="SSF47473">
    <property type="entry name" value="EF-hand"/>
    <property type="match status" value="1"/>
</dbReference>
<reference evidence="8 9" key="1">
    <citation type="submission" date="2016-11" db="EMBL/GenBank/DDBJ databases">
        <authorList>
            <person name="Jaros S."/>
            <person name="Januszkiewicz K."/>
            <person name="Wedrychowicz H."/>
        </authorList>
    </citation>
    <scope>NUCLEOTIDE SEQUENCE [LARGE SCALE GENOMIC DNA]</scope>
</reference>
<dbReference type="GO" id="GO:0005509">
    <property type="term" value="F:calcium ion binding"/>
    <property type="evidence" value="ECO:0007669"/>
    <property type="project" value="InterPro"/>
</dbReference>
<organism evidence="8 9">
    <name type="scientific">Microbotryum silenes-dioicae</name>
    <dbReference type="NCBI Taxonomy" id="796604"/>
    <lineage>
        <taxon>Eukaryota</taxon>
        <taxon>Fungi</taxon>
        <taxon>Dikarya</taxon>
        <taxon>Basidiomycota</taxon>
        <taxon>Pucciniomycotina</taxon>
        <taxon>Microbotryomycetes</taxon>
        <taxon>Microbotryales</taxon>
        <taxon>Microbotryaceae</taxon>
        <taxon>Microbotryum</taxon>
    </lineage>
</organism>
<dbReference type="InterPro" id="IPR011992">
    <property type="entry name" value="EF-hand-dom_pair"/>
</dbReference>
<protein>
    <submittedName>
        <fullName evidence="8">BQ5605_C015g07768 protein</fullName>
    </submittedName>
</protein>
<evidence type="ECO:0000313" key="8">
    <source>
        <dbReference type="EMBL" id="SGY17390.1"/>
    </source>
</evidence>
<keyword evidence="2" id="KW-0677">Repeat</keyword>
<feature type="compositionally biased region" description="Polar residues" evidence="5">
    <location>
        <begin position="68"/>
        <end position="83"/>
    </location>
</feature>
<dbReference type="SMART" id="SM00054">
    <property type="entry name" value="EFh"/>
    <property type="match status" value="1"/>
</dbReference>
<dbReference type="SUPFAM" id="SSF46966">
    <property type="entry name" value="Spectrin repeat"/>
    <property type="match status" value="1"/>
</dbReference>
<evidence type="ECO:0000259" key="7">
    <source>
        <dbReference type="PROSITE" id="PS50222"/>
    </source>
</evidence>
<evidence type="ECO:0000256" key="1">
    <source>
        <dbReference type="ARBA" id="ARBA00010255"/>
    </source>
</evidence>
<dbReference type="Gene3D" id="1.10.418.10">
    <property type="entry name" value="Calponin-like domain"/>
    <property type="match status" value="2"/>
</dbReference>
<dbReference type="Proteomes" id="UP000249464">
    <property type="component" value="Unassembled WGS sequence"/>
</dbReference>
<keyword evidence="9" id="KW-1185">Reference proteome</keyword>
<sequence>MSYHVDGGHPPNHGDSEAPRPRPRSLMAINQSSSYTDTACASSSPSSSRKAAHRSAASISSLSSLSLTQNDYPSPGTLSPTLMSHSYSQAFGSTLGDRDDHTANQATTIAIRGPEGAIMDHAKMQNKVFCNWYVQRGVNSRLEPRGFEPVVNLSQDFHDGTKLIELVEALTEQSLGRYNQMPTHRVQKFENAKLALDRIKEMGVHLTNIGAEDIVDGNLKLILGMIWSMVLRFSIADISEEGSHAKEGLLLWCQRKTQGYEGVDVQNFTRSFQDGLAFCALIHRHRPDLIDWDSLPKDPRRAADNLRKAFKIAEERLGIKQWLDVEDVCNRKPDDKSIMTYVAQFFHAFSTTAQTETEARVIGNFVDNMSSLMSAVHDYERRVGQLLDSFTIAEQGWSQPLPPRISFVQLKAEQTALEKFCRTELRAWVTEHVNLATLLINIQTKLKTYGLRVYQPTEEYSSEYIATCLNSTRNAELARKQLICGEIRILQDEALAHIVELAEALSRKISVLHSKLSGLAGTLDSQLECTRMVLSSLPSLTHGLDALHAAEENLIACEVSPLVPRGTVHSHESLGFELELVASSARGRIAFIDNQIIARKASSASPEEMEEFESVFRAFDKDGDNHLSLEELEGALGALGISEINLAEMHDSNQGELVSFSEFITFLRSHSASSLQVQRSEDRLTAEKVRSCFHSAAANKVRSLVFQERSDSMKTHTMLHLSIQQGYVTELDLTRLDLPTTSVEFLKEWMPQVEVDGTEGQSEEGACYDYETFLETFVD</sequence>
<feature type="compositionally biased region" description="Low complexity" evidence="5">
    <location>
        <begin position="39"/>
        <end position="67"/>
    </location>
</feature>
<name>A0A2X0LWJ0_9BASI</name>
<accession>A0A2X0LWJ0</accession>
<keyword evidence="3" id="KW-0106">Calcium</keyword>
<comment type="similarity">
    <text evidence="1">Belongs to the alpha-actinin family.</text>
</comment>
<evidence type="ECO:0000313" key="9">
    <source>
        <dbReference type="Proteomes" id="UP000249464"/>
    </source>
</evidence>
<dbReference type="SMART" id="SM00033">
    <property type="entry name" value="CH"/>
    <property type="match status" value="2"/>
</dbReference>
<dbReference type="PANTHER" id="PTHR11915">
    <property type="entry name" value="SPECTRIN/FILAMIN RELATED CYTOSKELETAL PROTEIN"/>
    <property type="match status" value="1"/>
</dbReference>
<dbReference type="STRING" id="796604.A0A2X0LWJ0"/>
<dbReference type="InterPro" id="IPR018247">
    <property type="entry name" value="EF_Hand_1_Ca_BS"/>
</dbReference>
<dbReference type="PROSITE" id="PS00018">
    <property type="entry name" value="EF_HAND_1"/>
    <property type="match status" value="1"/>
</dbReference>
<dbReference type="InterPro" id="IPR001715">
    <property type="entry name" value="CH_dom"/>
</dbReference>
<dbReference type="AlphaFoldDB" id="A0A2X0LWJ0"/>
<feature type="compositionally biased region" description="Polar residues" evidence="5">
    <location>
        <begin position="28"/>
        <end position="37"/>
    </location>
</feature>
<keyword evidence="4" id="KW-0009">Actin-binding</keyword>
<evidence type="ECO:0000256" key="4">
    <source>
        <dbReference type="ARBA" id="ARBA00023203"/>
    </source>
</evidence>
<dbReference type="GO" id="GO:0003779">
    <property type="term" value="F:actin binding"/>
    <property type="evidence" value="ECO:0007669"/>
    <property type="project" value="UniProtKB-KW"/>
</dbReference>
<dbReference type="CDD" id="cd00051">
    <property type="entry name" value="EFh"/>
    <property type="match status" value="1"/>
</dbReference>
<feature type="domain" description="Calponin-homology (CH)" evidence="6">
    <location>
        <begin position="243"/>
        <end position="350"/>
    </location>
</feature>
<dbReference type="Pfam" id="PF13405">
    <property type="entry name" value="EF-hand_6"/>
    <property type="match status" value="1"/>
</dbReference>
<gene>
    <name evidence="8" type="primary">BQ5605_C015g07768</name>
    <name evidence="8" type="ORF">BQ5605_C015G07768</name>
</gene>
<dbReference type="InterPro" id="IPR014837">
    <property type="entry name" value="EF-hand_Ca_insen"/>
</dbReference>
<dbReference type="PROSITE" id="PS50222">
    <property type="entry name" value="EF_HAND_2"/>
    <property type="match status" value="1"/>
</dbReference>